<keyword evidence="4" id="KW-1185">Reference proteome</keyword>
<feature type="signal peptide" evidence="1">
    <location>
        <begin position="1"/>
        <end position="21"/>
    </location>
</feature>
<name>H6L3V3_SAPGL</name>
<keyword evidence="1" id="KW-0732">Signal</keyword>
<dbReference type="SUPFAM" id="SSF49373">
    <property type="entry name" value="Invasin/intimin cell-adhesion fragments"/>
    <property type="match status" value="3"/>
</dbReference>
<dbReference type="HOGENOM" id="CLU_551945_0_0_10"/>
<dbReference type="SMART" id="SM00635">
    <property type="entry name" value="BID_2"/>
    <property type="match status" value="3"/>
</dbReference>
<dbReference type="InterPro" id="IPR003343">
    <property type="entry name" value="Big_2"/>
</dbReference>
<evidence type="ECO:0000313" key="3">
    <source>
        <dbReference type="EMBL" id="AFC23835.1"/>
    </source>
</evidence>
<dbReference type="RefSeq" id="WP_015691483.1">
    <property type="nucleotide sequence ID" value="NC_016940.1"/>
</dbReference>
<proteinExistence type="predicted"/>
<dbReference type="Gene3D" id="2.60.40.1080">
    <property type="match status" value="4"/>
</dbReference>
<dbReference type="KEGG" id="sgn:SGRA_1100"/>
<reference evidence="3 4" key="1">
    <citation type="journal article" date="2012" name="Stand. Genomic Sci.">
        <title>Complete genome sequencing and analysis of Saprospira grandis str. Lewin, a predatory marine bacterium.</title>
        <authorList>
            <person name="Saw J.H."/>
            <person name="Yuryev A."/>
            <person name="Kanbe M."/>
            <person name="Hou S."/>
            <person name="Young A.G."/>
            <person name="Aizawa S."/>
            <person name="Alam M."/>
        </authorList>
    </citation>
    <scope>NUCLEOTIDE SEQUENCE [LARGE SCALE GENOMIC DNA]</scope>
    <source>
        <strain evidence="3 4">Lewin</strain>
    </source>
</reference>
<dbReference type="EMBL" id="CP002831">
    <property type="protein sequence ID" value="AFC23835.1"/>
    <property type="molecule type" value="Genomic_DNA"/>
</dbReference>
<dbReference type="InterPro" id="IPR008964">
    <property type="entry name" value="Invasin/intimin_cell_adhesion"/>
</dbReference>
<feature type="domain" description="BIG2" evidence="2">
    <location>
        <begin position="121"/>
        <end position="197"/>
    </location>
</feature>
<sequence>MKILNYLGLFSLLFLALTSCKKDEDNNGDNQDASNQMLVIENGAQTMLMDGSLTYTAVLLDTEGNRTAASNVSWSSANTDVATIASNGAVTVVAAGTTTIQASVTVGGTTLTSSAPLAIQTPALFAVAPAAVLVDSDFPNIQMEAVYLGTSSPTYSYQSSDNTVATVNASGELSFIGAGNCIITVTASGIDGNPVVEVPVTVLAPPVIELPVQRVVVSPASQVILKTETAQYTAKAYDMDGNEKTVTFDWTVADPSIATIDANGNISPQTIGSTKVYAMAQGVVGEAQLEVSPNKVITLDPLNASVAAGNTQQYSATKYDVVRSNGELVLNNPQATSNVSWQIPTFGFPIFDVATIDNNGLATVKSSANPGMSTFVIAADANDPEVFPGVSILSVAVGSSCNCGTADPNAAGLNLNSSSNVTLSFGQTAQISAEVVDAGATAIVGAPIVYCSDNIQVADVDFNGEISATSFSGGTANITVCHGNFSQTITVTVQ</sequence>
<feature type="domain" description="BIG2" evidence="2">
    <location>
        <begin position="211"/>
        <end position="290"/>
    </location>
</feature>
<feature type="chain" id="PRO_5003604813" evidence="1">
    <location>
        <begin position="22"/>
        <end position="494"/>
    </location>
</feature>
<gene>
    <name evidence="3" type="ordered locus">SGRA_1100</name>
</gene>
<dbReference type="AlphaFoldDB" id="H6L3V3"/>
<accession>H6L3V3</accession>
<dbReference type="OrthoDB" id="1491228at2"/>
<evidence type="ECO:0000256" key="1">
    <source>
        <dbReference type="SAM" id="SignalP"/>
    </source>
</evidence>
<evidence type="ECO:0000313" key="4">
    <source>
        <dbReference type="Proteomes" id="UP000007519"/>
    </source>
</evidence>
<protein>
    <submittedName>
        <fullName evidence="3">Ig domain-containing protein</fullName>
    </submittedName>
</protein>
<dbReference type="Proteomes" id="UP000007519">
    <property type="component" value="Chromosome"/>
</dbReference>
<feature type="domain" description="BIG2" evidence="2">
    <location>
        <begin position="34"/>
        <end position="116"/>
    </location>
</feature>
<dbReference type="Pfam" id="PF02368">
    <property type="entry name" value="Big_2"/>
    <property type="match status" value="2"/>
</dbReference>
<dbReference type="PROSITE" id="PS51257">
    <property type="entry name" value="PROKAR_LIPOPROTEIN"/>
    <property type="match status" value="1"/>
</dbReference>
<evidence type="ECO:0000259" key="2">
    <source>
        <dbReference type="SMART" id="SM00635"/>
    </source>
</evidence>
<dbReference type="eggNOG" id="COG5492">
    <property type="taxonomic scope" value="Bacteria"/>
</dbReference>
<dbReference type="STRING" id="984262.SGRA_1100"/>
<organism evidence="3 4">
    <name type="scientific">Saprospira grandis (strain Lewin)</name>
    <dbReference type="NCBI Taxonomy" id="984262"/>
    <lineage>
        <taxon>Bacteria</taxon>
        <taxon>Pseudomonadati</taxon>
        <taxon>Bacteroidota</taxon>
        <taxon>Saprospiria</taxon>
        <taxon>Saprospirales</taxon>
        <taxon>Saprospiraceae</taxon>
        <taxon>Saprospira</taxon>
    </lineage>
</organism>